<feature type="transmembrane region" description="Helical" evidence="5">
    <location>
        <begin position="161"/>
        <end position="190"/>
    </location>
</feature>
<evidence type="ECO:0000256" key="2">
    <source>
        <dbReference type="ARBA" id="ARBA00022692"/>
    </source>
</evidence>
<accession>A0A8H5M723</accession>
<dbReference type="PANTHER" id="PTHR31465">
    <property type="entry name" value="PROTEIN RTA1-RELATED"/>
    <property type="match status" value="1"/>
</dbReference>
<evidence type="ECO:0000256" key="5">
    <source>
        <dbReference type="SAM" id="Phobius"/>
    </source>
</evidence>
<feature type="transmembrane region" description="Helical" evidence="5">
    <location>
        <begin position="84"/>
        <end position="109"/>
    </location>
</feature>
<dbReference type="Pfam" id="PF04479">
    <property type="entry name" value="RTA1"/>
    <property type="match status" value="1"/>
</dbReference>
<dbReference type="InterPro" id="IPR007568">
    <property type="entry name" value="RTA1"/>
</dbReference>
<dbReference type="OrthoDB" id="3358017at2759"/>
<evidence type="ECO:0000256" key="1">
    <source>
        <dbReference type="ARBA" id="ARBA00004141"/>
    </source>
</evidence>
<evidence type="ECO:0008006" key="8">
    <source>
        <dbReference type="Google" id="ProtNLM"/>
    </source>
</evidence>
<feature type="transmembrane region" description="Helical" evidence="5">
    <location>
        <begin position="50"/>
        <end position="72"/>
    </location>
</feature>
<evidence type="ECO:0000256" key="4">
    <source>
        <dbReference type="ARBA" id="ARBA00023136"/>
    </source>
</evidence>
<dbReference type="EMBL" id="JAACJP010000007">
    <property type="protein sequence ID" value="KAF5383243.1"/>
    <property type="molecule type" value="Genomic_DNA"/>
</dbReference>
<keyword evidence="2 5" id="KW-0812">Transmembrane</keyword>
<dbReference type="GO" id="GO:0000324">
    <property type="term" value="C:fungal-type vacuole"/>
    <property type="evidence" value="ECO:0007669"/>
    <property type="project" value="TreeGrafter"/>
</dbReference>
<reference evidence="6 7" key="1">
    <citation type="journal article" date="2020" name="ISME J.">
        <title>Uncovering the hidden diversity of litter-decomposition mechanisms in mushroom-forming fungi.</title>
        <authorList>
            <person name="Floudas D."/>
            <person name="Bentzer J."/>
            <person name="Ahren D."/>
            <person name="Johansson T."/>
            <person name="Persson P."/>
            <person name="Tunlid A."/>
        </authorList>
    </citation>
    <scope>NUCLEOTIDE SEQUENCE [LARGE SCALE GENOMIC DNA]</scope>
    <source>
        <strain evidence="6 7">CBS 661.87</strain>
    </source>
</reference>
<name>A0A8H5M723_9AGAR</name>
<gene>
    <name evidence="6" type="ORF">D9615_004860</name>
</gene>
<dbReference type="AlphaFoldDB" id="A0A8H5M723"/>
<feature type="transmembrane region" description="Helical" evidence="5">
    <location>
        <begin position="20"/>
        <end position="38"/>
    </location>
</feature>
<comment type="caution">
    <text evidence="6">The sequence shown here is derived from an EMBL/GenBank/DDBJ whole genome shotgun (WGS) entry which is preliminary data.</text>
</comment>
<comment type="subcellular location">
    <subcellularLocation>
        <location evidence="1">Membrane</location>
        <topology evidence="1">Multi-pass membrane protein</topology>
    </subcellularLocation>
</comment>
<keyword evidence="7" id="KW-1185">Reference proteome</keyword>
<feature type="transmembrane region" description="Helical" evidence="5">
    <location>
        <begin position="121"/>
        <end position="141"/>
    </location>
</feature>
<proteinExistence type="predicted"/>
<evidence type="ECO:0000256" key="3">
    <source>
        <dbReference type="ARBA" id="ARBA00022989"/>
    </source>
</evidence>
<feature type="transmembrane region" description="Helical" evidence="5">
    <location>
        <begin position="221"/>
        <end position="239"/>
    </location>
</feature>
<dbReference type="Proteomes" id="UP000565441">
    <property type="component" value="Unassembled WGS sequence"/>
</dbReference>
<feature type="transmembrane region" description="Helical" evidence="5">
    <location>
        <begin position="259"/>
        <end position="277"/>
    </location>
</feature>
<evidence type="ECO:0000313" key="7">
    <source>
        <dbReference type="Proteomes" id="UP000565441"/>
    </source>
</evidence>
<organism evidence="6 7">
    <name type="scientific">Tricholomella constricta</name>
    <dbReference type="NCBI Taxonomy" id="117010"/>
    <lineage>
        <taxon>Eukaryota</taxon>
        <taxon>Fungi</taxon>
        <taxon>Dikarya</taxon>
        <taxon>Basidiomycota</taxon>
        <taxon>Agaricomycotina</taxon>
        <taxon>Agaricomycetes</taxon>
        <taxon>Agaricomycetidae</taxon>
        <taxon>Agaricales</taxon>
        <taxon>Tricholomatineae</taxon>
        <taxon>Lyophyllaceae</taxon>
        <taxon>Tricholomella</taxon>
    </lineage>
</organism>
<keyword evidence="3 5" id="KW-1133">Transmembrane helix</keyword>
<dbReference type="GO" id="GO:0005886">
    <property type="term" value="C:plasma membrane"/>
    <property type="evidence" value="ECO:0007669"/>
    <property type="project" value="TreeGrafter"/>
</dbReference>
<protein>
    <recommendedName>
        <fullName evidence="8">RTA1-domain-containing protein</fullName>
    </recommendedName>
</protein>
<dbReference type="PANTHER" id="PTHR31465:SF9">
    <property type="entry name" value="SPHINGOID LONG-CHAIN BASE TRANSPORTER RSB1"/>
    <property type="match status" value="1"/>
</dbReference>
<keyword evidence="4 5" id="KW-0472">Membrane</keyword>
<evidence type="ECO:0000313" key="6">
    <source>
        <dbReference type="EMBL" id="KAF5383243.1"/>
    </source>
</evidence>
<sequence length="303" mass="33573">MSALDVYQDPALPSPYNYVPSRTVATIFVVLYTFSTITHIIQAMLRSRMWWLFPTICICGAVEVAGWCGRLWSSFIPSSSDAFMLQICATILAPTPLVAANFIILGRIVRKLGTAYSRLPPRWYTIVFCTCDFISLVIQGTGGGMAASSSTNPNQRKGGNVMLAGIVFQLGKSIALTIAVYACLAIEFFVRYFKDKPFSSRRDSKDPSLFGRPHMTQKLKIMSMALAFSTVCLFIRAIYRTIELSDGWSGRIISTELYFNVLDGAMVVLAIYTMNFVHPGVYLSSDDSLHSSEAINIKLREAA</sequence>